<dbReference type="Proteomes" id="UP001385951">
    <property type="component" value="Unassembled WGS sequence"/>
</dbReference>
<keyword evidence="3" id="KW-1185">Reference proteome</keyword>
<feature type="region of interest" description="Disordered" evidence="1">
    <location>
        <begin position="40"/>
        <end position="67"/>
    </location>
</feature>
<feature type="compositionally biased region" description="Polar residues" evidence="1">
    <location>
        <begin position="43"/>
        <end position="53"/>
    </location>
</feature>
<dbReference type="EMBL" id="JASBNA010000035">
    <property type="protein sequence ID" value="KAK7682561.1"/>
    <property type="molecule type" value="Genomic_DNA"/>
</dbReference>
<dbReference type="Pfam" id="PF11927">
    <property type="entry name" value="HODM_asu-like"/>
    <property type="match status" value="1"/>
</dbReference>
<accession>A0AAW0FYY5</accession>
<dbReference type="InterPro" id="IPR021848">
    <property type="entry name" value="HODM_asu-like"/>
</dbReference>
<proteinExistence type="predicted"/>
<gene>
    <name evidence="2" type="ORF">QCA50_014361</name>
</gene>
<dbReference type="AlphaFoldDB" id="A0AAW0FYY5"/>
<organism evidence="2 3">
    <name type="scientific">Cerrena zonata</name>
    <dbReference type="NCBI Taxonomy" id="2478898"/>
    <lineage>
        <taxon>Eukaryota</taxon>
        <taxon>Fungi</taxon>
        <taxon>Dikarya</taxon>
        <taxon>Basidiomycota</taxon>
        <taxon>Agaricomycotina</taxon>
        <taxon>Agaricomycetes</taxon>
        <taxon>Polyporales</taxon>
        <taxon>Cerrenaceae</taxon>
        <taxon>Cerrena</taxon>
    </lineage>
</organism>
<evidence type="ECO:0000256" key="1">
    <source>
        <dbReference type="SAM" id="MobiDB-lite"/>
    </source>
</evidence>
<evidence type="ECO:0008006" key="4">
    <source>
        <dbReference type="Google" id="ProtNLM"/>
    </source>
</evidence>
<comment type="caution">
    <text evidence="2">The sequence shown here is derived from an EMBL/GenBank/DDBJ whole genome shotgun (WGS) entry which is preliminary data.</text>
</comment>
<reference evidence="2 3" key="1">
    <citation type="submission" date="2022-09" db="EMBL/GenBank/DDBJ databases">
        <authorList>
            <person name="Palmer J.M."/>
        </authorList>
    </citation>
    <scope>NUCLEOTIDE SEQUENCE [LARGE SCALE GENOMIC DNA]</scope>
    <source>
        <strain evidence="2 3">DSM 7382</strain>
    </source>
</reference>
<name>A0AAW0FYY5_9APHY</name>
<evidence type="ECO:0000313" key="2">
    <source>
        <dbReference type="EMBL" id="KAK7682561.1"/>
    </source>
</evidence>
<sequence>MAIAQFLPSSRSDQYLLGAILAIVAVFVYKTILSRSPRAKAESANSVPSSPTEQKSERPSGAWVPQQYDYPTITPSPDPLSLKPIPYRPFRWGAFHVVMDLRSMPSDEWIEIDSQFTHFAKIRETRMDARGDRVIRTLPASAGVGSGTSAAVELLYELAEYLHRRYPTMYSVTRHSTEKSTYGWYGEGDIETITVAPLNRTFTLGEGDPLRIVTMLIQEDLAIMIEGEDGRYYFQAGTVCNAGTWRLEDKIGMPLEDIHTSGGVPRYKSNLEISMTRYFRRMNIDKPTTRNNYSFQVVRPSTNPFPDLDPSELGWAASMKGDEDLIEHEGRRWLTDTDSSLPEISNDNAELTEVEPSMIWLRSERETLRRLPRTGAIIFTIRVYQTPLVELVKEPGVPGRIASAIRSWPEDVAIYRAKNAFEGILDYLDECHAKQIAEGLNVEEVSKPFPY</sequence>
<evidence type="ECO:0000313" key="3">
    <source>
        <dbReference type="Proteomes" id="UP001385951"/>
    </source>
</evidence>
<protein>
    <recommendedName>
        <fullName evidence="4">DUF3445 domain-containing protein</fullName>
    </recommendedName>
</protein>